<comment type="caution">
    <text evidence="14">The sequence shown here is derived from an EMBL/GenBank/DDBJ whole genome shotgun (WGS) entry which is preliminary data.</text>
</comment>
<dbReference type="PANTHER" id="PTHR32552">
    <property type="entry name" value="FERRICHROME IRON RECEPTOR-RELATED"/>
    <property type="match status" value="1"/>
</dbReference>
<evidence type="ECO:0000313" key="14">
    <source>
        <dbReference type="EMBL" id="MBO1078478.1"/>
    </source>
</evidence>
<evidence type="ECO:0000259" key="12">
    <source>
        <dbReference type="Pfam" id="PF00593"/>
    </source>
</evidence>
<gene>
    <name evidence="14" type="ORF">IAI61_05505</name>
</gene>
<dbReference type="CDD" id="cd01347">
    <property type="entry name" value="ligand_gated_channel"/>
    <property type="match status" value="1"/>
</dbReference>
<keyword evidence="9 10" id="KW-0998">Cell outer membrane</keyword>
<dbReference type="InterPro" id="IPR039426">
    <property type="entry name" value="TonB-dep_rcpt-like"/>
</dbReference>
<dbReference type="Gene3D" id="2.170.130.10">
    <property type="entry name" value="TonB-dependent receptor, plug domain"/>
    <property type="match status" value="1"/>
</dbReference>
<evidence type="ECO:0000256" key="9">
    <source>
        <dbReference type="ARBA" id="ARBA00023237"/>
    </source>
</evidence>
<keyword evidence="7 10" id="KW-0472">Membrane</keyword>
<dbReference type="InterPro" id="IPR036942">
    <property type="entry name" value="Beta-barrel_TonB_sf"/>
</dbReference>
<keyword evidence="15" id="KW-1185">Reference proteome</keyword>
<dbReference type="SUPFAM" id="SSF56935">
    <property type="entry name" value="Porins"/>
    <property type="match status" value="1"/>
</dbReference>
<dbReference type="InterPro" id="IPR012910">
    <property type="entry name" value="Plug_dom"/>
</dbReference>
<keyword evidence="8 14" id="KW-0675">Receptor</keyword>
<evidence type="ECO:0000259" key="13">
    <source>
        <dbReference type="Pfam" id="PF07715"/>
    </source>
</evidence>
<name>A0ABS3KLX9_9PROT</name>
<evidence type="ECO:0000256" key="6">
    <source>
        <dbReference type="ARBA" id="ARBA00023077"/>
    </source>
</evidence>
<keyword evidence="3 10" id="KW-0813">Transport</keyword>
<feature type="domain" description="TonB-dependent receptor plug" evidence="13">
    <location>
        <begin position="80"/>
        <end position="177"/>
    </location>
</feature>
<evidence type="ECO:0000313" key="15">
    <source>
        <dbReference type="Proteomes" id="UP001518989"/>
    </source>
</evidence>
<evidence type="ECO:0000256" key="8">
    <source>
        <dbReference type="ARBA" id="ARBA00023170"/>
    </source>
</evidence>
<evidence type="ECO:0000256" key="3">
    <source>
        <dbReference type="ARBA" id="ARBA00022448"/>
    </source>
</evidence>
<reference evidence="14 15" key="1">
    <citation type="submission" date="2020-09" db="EMBL/GenBank/DDBJ databases">
        <title>Roseomonas.</title>
        <authorList>
            <person name="Zhu W."/>
        </authorList>
    </citation>
    <scope>NUCLEOTIDE SEQUENCE [LARGE SCALE GENOMIC DNA]</scope>
    <source>
        <strain evidence="14 15">573</strain>
    </source>
</reference>
<accession>A0ABS3KLX9</accession>
<dbReference type="InterPro" id="IPR037066">
    <property type="entry name" value="Plug_dom_sf"/>
</dbReference>
<dbReference type="PROSITE" id="PS52016">
    <property type="entry name" value="TONB_DEPENDENT_REC_3"/>
    <property type="match status" value="1"/>
</dbReference>
<evidence type="ECO:0000256" key="1">
    <source>
        <dbReference type="ARBA" id="ARBA00004571"/>
    </source>
</evidence>
<evidence type="ECO:0000256" key="10">
    <source>
        <dbReference type="PROSITE-ProRule" id="PRU01360"/>
    </source>
</evidence>
<dbReference type="NCBIfam" id="TIGR01783">
    <property type="entry name" value="TonB-siderophor"/>
    <property type="match status" value="1"/>
</dbReference>
<evidence type="ECO:0000256" key="11">
    <source>
        <dbReference type="RuleBase" id="RU003357"/>
    </source>
</evidence>
<comment type="similarity">
    <text evidence="2 10 11">Belongs to the TonB-dependent receptor family.</text>
</comment>
<sequence length="723" mass="78297">MPRPSPCLHQRDMPVRLPHPRALLLVTTACGSVLPAGSGWAQDSMAPLLLPTVEVRGRSSANAGYQPLDSTLGSITATPILDVPQAIAVVPREVLQDQQAASLDDALANVSGIAQANNLGGTQDAFLRRGFGDNRDGSIMIDGLRTVVPRSFTVMTDYVEVLKGPASALYGILDPGGLVNVRTRRPQLQQQGVLALRGSSFGGGSTGFDATGPLGEHGLAFRLSGDYQNQEYWRNFGSLKRTQIAPSLAWYGADTTLEASYFHEDYAVPFDRGTVFDPATGRAVPASRRARFDEPFNVSRGYTDYATLRGTHRINDNWSLSAGYAYSLNNYADQNARIISYNARTGQLTRRADATEDSAMFSHALRADLTGQAELLGMRHDLLFGISYDYSSTRRAELVRGVNRGGFNISHPVYGLLAPPGRIGAAADSDQTERLITESVYAQDAIHLNDRWIVVGGLRFQHFDQVAGKGRPFNLNTDSNDSRVVPRLGLVYKLRPDVSLYASYSQSFKPNSSIANAYGAPPPETGDSWEVGAKFDLLDGLTATVAAFDIVKQNVLYRYEIGGVSFNATAGEVRSRGVEADFAGRITPQLSVIGSYAFTDAEVTDDPEIKGNRPALVPRHTAALFLTYDFGAVLGSEGLRAGFGGRHMGAREGDRANSFALPAYQAFDAFVAYDTRVQDTPLRLQVNVKNMFDRTYYTSSIGTNLGVAVGEPLQVIASATVRF</sequence>
<evidence type="ECO:0000256" key="2">
    <source>
        <dbReference type="ARBA" id="ARBA00009810"/>
    </source>
</evidence>
<keyword evidence="6 11" id="KW-0798">TonB box</keyword>
<dbReference type="Proteomes" id="UP001518989">
    <property type="component" value="Unassembled WGS sequence"/>
</dbReference>
<evidence type="ECO:0000256" key="4">
    <source>
        <dbReference type="ARBA" id="ARBA00022452"/>
    </source>
</evidence>
<keyword evidence="5 10" id="KW-0812">Transmembrane</keyword>
<evidence type="ECO:0000256" key="5">
    <source>
        <dbReference type="ARBA" id="ARBA00022692"/>
    </source>
</evidence>
<evidence type="ECO:0000256" key="7">
    <source>
        <dbReference type="ARBA" id="ARBA00023136"/>
    </source>
</evidence>
<dbReference type="InterPro" id="IPR000531">
    <property type="entry name" value="Beta-barrel_TonB"/>
</dbReference>
<dbReference type="EMBL" id="JACTNG010000002">
    <property type="protein sequence ID" value="MBO1078478.1"/>
    <property type="molecule type" value="Genomic_DNA"/>
</dbReference>
<dbReference type="Gene3D" id="2.40.170.20">
    <property type="entry name" value="TonB-dependent receptor, beta-barrel domain"/>
    <property type="match status" value="1"/>
</dbReference>
<comment type="subcellular location">
    <subcellularLocation>
        <location evidence="1 10">Cell outer membrane</location>
        <topology evidence="1 10">Multi-pass membrane protein</topology>
    </subcellularLocation>
</comment>
<organism evidence="14 15">
    <name type="scientific">Roseomonas haemaphysalidis</name>
    <dbReference type="NCBI Taxonomy" id="2768162"/>
    <lineage>
        <taxon>Bacteria</taxon>
        <taxon>Pseudomonadati</taxon>
        <taxon>Pseudomonadota</taxon>
        <taxon>Alphaproteobacteria</taxon>
        <taxon>Acetobacterales</taxon>
        <taxon>Roseomonadaceae</taxon>
        <taxon>Roseomonas</taxon>
    </lineage>
</organism>
<feature type="domain" description="TonB-dependent receptor-like beta-barrel" evidence="12">
    <location>
        <begin position="249"/>
        <end position="690"/>
    </location>
</feature>
<protein>
    <submittedName>
        <fullName evidence="14">TonB-dependent siderophore receptor</fullName>
    </submittedName>
</protein>
<dbReference type="Pfam" id="PF00593">
    <property type="entry name" value="TonB_dep_Rec_b-barrel"/>
    <property type="match status" value="1"/>
</dbReference>
<dbReference type="PANTHER" id="PTHR32552:SF85">
    <property type="entry name" value="BLL7968 PROTEIN"/>
    <property type="match status" value="1"/>
</dbReference>
<keyword evidence="4 10" id="KW-1134">Transmembrane beta strand</keyword>
<proteinExistence type="inferred from homology"/>
<dbReference type="InterPro" id="IPR010105">
    <property type="entry name" value="TonB_sidphr_rcpt"/>
</dbReference>
<dbReference type="Pfam" id="PF07715">
    <property type="entry name" value="Plug"/>
    <property type="match status" value="1"/>
</dbReference>